<reference evidence="7" key="1">
    <citation type="journal article" date="2019" name="Int. J. Syst. Evol. Microbiol.">
        <title>The Global Catalogue of Microorganisms (GCM) 10K type strain sequencing project: providing services to taxonomists for standard genome sequencing and annotation.</title>
        <authorList>
            <consortium name="The Broad Institute Genomics Platform"/>
            <consortium name="The Broad Institute Genome Sequencing Center for Infectious Disease"/>
            <person name="Wu L."/>
            <person name="Ma J."/>
        </authorList>
    </citation>
    <scope>NUCLEOTIDE SEQUENCE [LARGE SCALE GENOMIC DNA]</scope>
    <source>
        <strain evidence="7">CCUG 62215</strain>
    </source>
</reference>
<dbReference type="PANTHER" id="PTHR45566">
    <property type="entry name" value="HTH-TYPE TRANSCRIPTIONAL REGULATOR YHJB-RELATED"/>
    <property type="match status" value="1"/>
</dbReference>
<feature type="domain" description="Response regulatory" evidence="5">
    <location>
        <begin position="6"/>
        <end position="121"/>
    </location>
</feature>
<dbReference type="InterPro" id="IPR058245">
    <property type="entry name" value="NreC/VraR/RcsB-like_REC"/>
</dbReference>
<dbReference type="SMART" id="SM00448">
    <property type="entry name" value="REC"/>
    <property type="match status" value="1"/>
</dbReference>
<dbReference type="Pfam" id="PF00072">
    <property type="entry name" value="Response_reg"/>
    <property type="match status" value="1"/>
</dbReference>
<dbReference type="CDD" id="cd06170">
    <property type="entry name" value="LuxR_C_like"/>
    <property type="match status" value="1"/>
</dbReference>
<evidence type="ECO:0000313" key="6">
    <source>
        <dbReference type="EMBL" id="MFD1061981.1"/>
    </source>
</evidence>
<dbReference type="InterPro" id="IPR000792">
    <property type="entry name" value="Tscrpt_reg_LuxR_C"/>
</dbReference>
<evidence type="ECO:0000256" key="2">
    <source>
        <dbReference type="ARBA" id="ARBA00023125"/>
    </source>
</evidence>
<comment type="caution">
    <text evidence="6">The sequence shown here is derived from an EMBL/GenBank/DDBJ whole genome shotgun (WGS) entry which is preliminary data.</text>
</comment>
<dbReference type="Gene3D" id="1.10.10.10">
    <property type="entry name" value="Winged helix-like DNA-binding domain superfamily/Winged helix DNA-binding domain"/>
    <property type="match status" value="1"/>
</dbReference>
<dbReference type="PRINTS" id="PR00038">
    <property type="entry name" value="HTHLUXR"/>
</dbReference>
<dbReference type="InterPro" id="IPR016032">
    <property type="entry name" value="Sig_transdc_resp-reg_C-effctor"/>
</dbReference>
<protein>
    <submittedName>
        <fullName evidence="6">Response regulator</fullName>
    </submittedName>
</protein>
<evidence type="ECO:0000313" key="7">
    <source>
        <dbReference type="Proteomes" id="UP001597013"/>
    </source>
</evidence>
<feature type="domain" description="HTH luxR-type" evidence="4">
    <location>
        <begin position="142"/>
        <end position="207"/>
    </location>
</feature>
<dbReference type="EMBL" id="JBHTJL010000003">
    <property type="protein sequence ID" value="MFD1061981.1"/>
    <property type="molecule type" value="Genomic_DNA"/>
</dbReference>
<dbReference type="CDD" id="cd17535">
    <property type="entry name" value="REC_NarL-like"/>
    <property type="match status" value="1"/>
</dbReference>
<dbReference type="InterPro" id="IPR011006">
    <property type="entry name" value="CheY-like_superfamily"/>
</dbReference>
<accession>A0ABW3N367</accession>
<dbReference type="Proteomes" id="UP001597013">
    <property type="component" value="Unassembled WGS sequence"/>
</dbReference>
<dbReference type="SUPFAM" id="SSF52172">
    <property type="entry name" value="CheY-like"/>
    <property type="match status" value="1"/>
</dbReference>
<dbReference type="InterPro" id="IPR036388">
    <property type="entry name" value="WH-like_DNA-bd_sf"/>
</dbReference>
<sequence>MNHSIKILIADDHPILLKGLQDELKNHNYDNILCASNGAEALDMIVSNRPDIAILDIEMPLLSGFEIIKKCQEQELPTKFIVLTSHKEKRYIFNAKSLNISGYLLKDEPFSEIQTCISKLSEDKTYFSSTFNSVFENEISPEIEKIKLLSPSERTIVRMIADGKQSKEISESLLISLRTVQKHRANIIQKLNLSSDHDALSVWVNSNKTLLSSI</sequence>
<dbReference type="InterPro" id="IPR051015">
    <property type="entry name" value="EvgA-like"/>
</dbReference>
<dbReference type="PROSITE" id="PS50110">
    <property type="entry name" value="RESPONSE_REGULATORY"/>
    <property type="match status" value="1"/>
</dbReference>
<dbReference type="SMART" id="SM00421">
    <property type="entry name" value="HTH_LUXR"/>
    <property type="match status" value="1"/>
</dbReference>
<evidence type="ECO:0000259" key="4">
    <source>
        <dbReference type="PROSITE" id="PS50043"/>
    </source>
</evidence>
<dbReference type="PROSITE" id="PS00622">
    <property type="entry name" value="HTH_LUXR_1"/>
    <property type="match status" value="1"/>
</dbReference>
<name>A0ABW3N367_9FLAO</name>
<dbReference type="Gene3D" id="3.40.50.2300">
    <property type="match status" value="1"/>
</dbReference>
<evidence type="ECO:0000256" key="1">
    <source>
        <dbReference type="ARBA" id="ARBA00022553"/>
    </source>
</evidence>
<evidence type="ECO:0000259" key="5">
    <source>
        <dbReference type="PROSITE" id="PS50110"/>
    </source>
</evidence>
<keyword evidence="1 3" id="KW-0597">Phosphoprotein</keyword>
<evidence type="ECO:0000256" key="3">
    <source>
        <dbReference type="PROSITE-ProRule" id="PRU00169"/>
    </source>
</evidence>
<dbReference type="RefSeq" id="WP_386127400.1">
    <property type="nucleotide sequence ID" value="NZ_JBHTJL010000003.1"/>
</dbReference>
<dbReference type="InterPro" id="IPR001789">
    <property type="entry name" value="Sig_transdc_resp-reg_receiver"/>
</dbReference>
<gene>
    <name evidence="6" type="ORF">ACFQ1Q_01885</name>
</gene>
<dbReference type="SUPFAM" id="SSF46894">
    <property type="entry name" value="C-terminal effector domain of the bipartite response regulators"/>
    <property type="match status" value="1"/>
</dbReference>
<dbReference type="PANTHER" id="PTHR45566:SF2">
    <property type="entry name" value="NARL SUBFAMILY"/>
    <property type="match status" value="1"/>
</dbReference>
<keyword evidence="7" id="KW-1185">Reference proteome</keyword>
<proteinExistence type="predicted"/>
<organism evidence="6 7">
    <name type="scientific">Winogradskyella litorisediminis</name>
    <dbReference type="NCBI Taxonomy" id="1156618"/>
    <lineage>
        <taxon>Bacteria</taxon>
        <taxon>Pseudomonadati</taxon>
        <taxon>Bacteroidota</taxon>
        <taxon>Flavobacteriia</taxon>
        <taxon>Flavobacteriales</taxon>
        <taxon>Flavobacteriaceae</taxon>
        <taxon>Winogradskyella</taxon>
    </lineage>
</organism>
<dbReference type="Pfam" id="PF00196">
    <property type="entry name" value="GerE"/>
    <property type="match status" value="1"/>
</dbReference>
<dbReference type="PROSITE" id="PS50043">
    <property type="entry name" value="HTH_LUXR_2"/>
    <property type="match status" value="1"/>
</dbReference>
<keyword evidence="2" id="KW-0238">DNA-binding</keyword>
<feature type="modified residue" description="4-aspartylphosphate" evidence="3">
    <location>
        <position position="56"/>
    </location>
</feature>